<protein>
    <submittedName>
        <fullName evidence="2">Uncharacterized protein</fullName>
    </submittedName>
</protein>
<dbReference type="Proteomes" id="UP001162480">
    <property type="component" value="Chromosome 26"/>
</dbReference>
<dbReference type="EMBL" id="OX597839">
    <property type="protein sequence ID" value="CAI9741333.1"/>
    <property type="molecule type" value="Genomic_DNA"/>
</dbReference>
<feature type="transmembrane region" description="Helical" evidence="1">
    <location>
        <begin position="23"/>
        <end position="43"/>
    </location>
</feature>
<evidence type="ECO:0000313" key="3">
    <source>
        <dbReference type="Proteomes" id="UP001162480"/>
    </source>
</evidence>
<evidence type="ECO:0000256" key="1">
    <source>
        <dbReference type="SAM" id="Phobius"/>
    </source>
</evidence>
<sequence>MNSETFNNTTQLSTEMAHQRPTLFSHLRLFLLLLLLLYFNYHYDYYNTSSLKRVISSRCGSMLDTGIWCHRYLLPCCNHFTIDNF</sequence>
<keyword evidence="3" id="KW-1185">Reference proteome</keyword>
<dbReference type="AlphaFoldDB" id="A0AA36BVD5"/>
<proteinExistence type="predicted"/>
<evidence type="ECO:0000313" key="2">
    <source>
        <dbReference type="EMBL" id="CAI9741333.1"/>
    </source>
</evidence>
<accession>A0AA36BVD5</accession>
<reference evidence="2" key="1">
    <citation type="submission" date="2023-08" db="EMBL/GenBank/DDBJ databases">
        <authorList>
            <person name="Alioto T."/>
            <person name="Alioto T."/>
            <person name="Gomez Garrido J."/>
        </authorList>
    </citation>
    <scope>NUCLEOTIDE SEQUENCE</scope>
</reference>
<name>A0AA36BVD5_OCTVU</name>
<keyword evidence="1" id="KW-1133">Transmembrane helix</keyword>
<gene>
    <name evidence="2" type="ORF">OCTVUL_1B029540</name>
</gene>
<keyword evidence="1" id="KW-0812">Transmembrane</keyword>
<keyword evidence="1" id="KW-0472">Membrane</keyword>
<organism evidence="2 3">
    <name type="scientific">Octopus vulgaris</name>
    <name type="common">Common octopus</name>
    <dbReference type="NCBI Taxonomy" id="6645"/>
    <lineage>
        <taxon>Eukaryota</taxon>
        <taxon>Metazoa</taxon>
        <taxon>Spiralia</taxon>
        <taxon>Lophotrochozoa</taxon>
        <taxon>Mollusca</taxon>
        <taxon>Cephalopoda</taxon>
        <taxon>Coleoidea</taxon>
        <taxon>Octopodiformes</taxon>
        <taxon>Octopoda</taxon>
        <taxon>Incirrata</taxon>
        <taxon>Octopodidae</taxon>
        <taxon>Octopus</taxon>
    </lineage>
</organism>